<keyword evidence="3" id="KW-1185">Reference proteome</keyword>
<gene>
    <name evidence="2" type="ORF">GCM10022380_58150</name>
</gene>
<dbReference type="SUPFAM" id="SSF48264">
    <property type="entry name" value="Cytochrome P450"/>
    <property type="match status" value="1"/>
</dbReference>
<reference evidence="3" key="1">
    <citation type="journal article" date="2019" name="Int. J. Syst. Evol. Microbiol.">
        <title>The Global Catalogue of Microorganisms (GCM) 10K type strain sequencing project: providing services to taxonomists for standard genome sequencing and annotation.</title>
        <authorList>
            <consortium name="The Broad Institute Genomics Platform"/>
            <consortium name="The Broad Institute Genome Sequencing Center for Infectious Disease"/>
            <person name="Wu L."/>
            <person name="Ma J."/>
        </authorList>
    </citation>
    <scope>NUCLEOTIDE SEQUENCE [LARGE SCALE GENOMIC DNA]</scope>
    <source>
        <strain evidence="3">JCM 17017</strain>
    </source>
</reference>
<dbReference type="RefSeq" id="WP_237335710.1">
    <property type="nucleotide sequence ID" value="NZ_BAABCM010000009.1"/>
</dbReference>
<dbReference type="InterPro" id="IPR050121">
    <property type="entry name" value="Cytochrome_P450_monoxygenase"/>
</dbReference>
<comment type="caution">
    <text evidence="2">The sequence shown here is derived from an EMBL/GenBank/DDBJ whole genome shotgun (WGS) entry which is preliminary data.</text>
</comment>
<dbReference type="Pfam" id="PF00067">
    <property type="entry name" value="p450"/>
    <property type="match status" value="1"/>
</dbReference>
<comment type="similarity">
    <text evidence="1">Belongs to the cytochrome P450 family.</text>
</comment>
<dbReference type="PANTHER" id="PTHR24305:SF166">
    <property type="entry name" value="CYTOCHROME P450 12A4, MITOCHONDRIAL-RELATED"/>
    <property type="match status" value="1"/>
</dbReference>
<evidence type="ECO:0000256" key="1">
    <source>
        <dbReference type="ARBA" id="ARBA00010617"/>
    </source>
</evidence>
<evidence type="ECO:0000313" key="2">
    <source>
        <dbReference type="EMBL" id="GAA3831964.1"/>
    </source>
</evidence>
<dbReference type="EMBL" id="BAABCM010000009">
    <property type="protein sequence ID" value="GAA3831964.1"/>
    <property type="molecule type" value="Genomic_DNA"/>
</dbReference>
<protein>
    <submittedName>
        <fullName evidence="2">Cytochrome P450</fullName>
    </submittedName>
</protein>
<sequence length="418" mass="44765">MMSTTTVPARAAVPRAALPDALAVGALVLAPNLAQGLFARRPAVVRAAAAAGVDGAAVRQLSAMASRSTRPVRVGGTVLLLDPRDADRVLEGPVDVYAGDPDPKRRGMAHFQPGAVTISRGEAWRERRRFTDAVLASAPALAPRVAECVAEEIARLPARTGWRPWNRAFQRIARRIVLGDEAAGDDALSVTLERMMAEANRLPRRPSRRLPAFRASVEGHLERAEPGSLAAAIADTPAGPDTESCAQVTHWLFALGDTLAANALRALAVLGQRPADAERALAEADHAAACLQETMRLWPTTPMLSRETRAEVVWDDGTVLPAGTRILVVNTFFHRAPAHVPDADAFVPERWLEGTPAGVNHFSRGPQRCAGADLAVLTGSEALRAALMRTLTIRTPRLPPEPPMPYALDHFRIEAVLA</sequence>
<dbReference type="PANTHER" id="PTHR24305">
    <property type="entry name" value="CYTOCHROME P450"/>
    <property type="match status" value="1"/>
</dbReference>
<dbReference type="InterPro" id="IPR001128">
    <property type="entry name" value="Cyt_P450"/>
</dbReference>
<proteinExistence type="inferred from homology"/>
<dbReference type="InterPro" id="IPR036396">
    <property type="entry name" value="Cyt_P450_sf"/>
</dbReference>
<dbReference type="Proteomes" id="UP001501624">
    <property type="component" value="Unassembled WGS sequence"/>
</dbReference>
<dbReference type="Gene3D" id="1.10.630.10">
    <property type="entry name" value="Cytochrome P450"/>
    <property type="match status" value="1"/>
</dbReference>
<accession>A0ABP7J222</accession>
<organism evidence="2 3">
    <name type="scientific">Amycolatopsis tucumanensis</name>
    <dbReference type="NCBI Taxonomy" id="401106"/>
    <lineage>
        <taxon>Bacteria</taxon>
        <taxon>Bacillati</taxon>
        <taxon>Actinomycetota</taxon>
        <taxon>Actinomycetes</taxon>
        <taxon>Pseudonocardiales</taxon>
        <taxon>Pseudonocardiaceae</taxon>
        <taxon>Amycolatopsis</taxon>
    </lineage>
</organism>
<evidence type="ECO:0000313" key="3">
    <source>
        <dbReference type="Proteomes" id="UP001501624"/>
    </source>
</evidence>
<name>A0ABP7J222_9PSEU</name>